<dbReference type="EMBL" id="JAUDFV010000154">
    <property type="protein sequence ID" value="KAL2716554.1"/>
    <property type="molecule type" value="Genomic_DNA"/>
</dbReference>
<evidence type="ECO:0000313" key="2">
    <source>
        <dbReference type="EMBL" id="KAL2716554.1"/>
    </source>
</evidence>
<keyword evidence="3" id="KW-1185">Reference proteome</keyword>
<comment type="caution">
    <text evidence="2">The sequence shown here is derived from an EMBL/GenBank/DDBJ whole genome shotgun (WGS) entry which is preliminary data.</text>
</comment>
<name>A0ABD2A7G9_VESSQ</name>
<feature type="region of interest" description="Disordered" evidence="1">
    <location>
        <begin position="11"/>
        <end position="39"/>
    </location>
</feature>
<dbReference type="AlphaFoldDB" id="A0ABD2A7G9"/>
<evidence type="ECO:0000256" key="1">
    <source>
        <dbReference type="SAM" id="MobiDB-lite"/>
    </source>
</evidence>
<dbReference type="Proteomes" id="UP001607302">
    <property type="component" value="Unassembled WGS sequence"/>
</dbReference>
<accession>A0ABD2A7G9</accession>
<organism evidence="2 3">
    <name type="scientific">Vespula squamosa</name>
    <name type="common">Southern yellow jacket</name>
    <name type="synonym">Wasp</name>
    <dbReference type="NCBI Taxonomy" id="30214"/>
    <lineage>
        <taxon>Eukaryota</taxon>
        <taxon>Metazoa</taxon>
        <taxon>Ecdysozoa</taxon>
        <taxon>Arthropoda</taxon>
        <taxon>Hexapoda</taxon>
        <taxon>Insecta</taxon>
        <taxon>Pterygota</taxon>
        <taxon>Neoptera</taxon>
        <taxon>Endopterygota</taxon>
        <taxon>Hymenoptera</taxon>
        <taxon>Apocrita</taxon>
        <taxon>Aculeata</taxon>
        <taxon>Vespoidea</taxon>
        <taxon>Vespidae</taxon>
        <taxon>Vespinae</taxon>
        <taxon>Vespula</taxon>
    </lineage>
</organism>
<protein>
    <submittedName>
        <fullName evidence="2">Uncharacterized protein</fullName>
    </submittedName>
</protein>
<evidence type="ECO:0000313" key="3">
    <source>
        <dbReference type="Proteomes" id="UP001607302"/>
    </source>
</evidence>
<feature type="compositionally biased region" description="Gly residues" evidence="1">
    <location>
        <begin position="11"/>
        <end position="34"/>
    </location>
</feature>
<sequence length="79" mass="7841">MMVIIAFLDADGGGSGDGDDGGGGSGRGGGGRGPAGFSSLRKISSRISHGLITECDFTGECENSFFPNSRENGGAGAER</sequence>
<gene>
    <name evidence="2" type="ORF">V1478_014230</name>
</gene>
<proteinExistence type="predicted"/>
<reference evidence="2 3" key="1">
    <citation type="journal article" date="2024" name="Ann. Entomol. Soc. Am.">
        <title>Genomic analyses of the southern and eastern yellowjacket wasps (Hymenoptera: Vespidae) reveal evolutionary signatures of social life.</title>
        <authorList>
            <person name="Catto M.A."/>
            <person name="Caine P.B."/>
            <person name="Orr S.E."/>
            <person name="Hunt B.G."/>
            <person name="Goodisman M.A.D."/>
        </authorList>
    </citation>
    <scope>NUCLEOTIDE SEQUENCE [LARGE SCALE GENOMIC DNA]</scope>
    <source>
        <strain evidence="2">233</strain>
        <tissue evidence="2">Head and thorax</tissue>
    </source>
</reference>